<dbReference type="AlphaFoldDB" id="A0A0N4UGJ2"/>
<keyword evidence="4" id="KW-1185">Reference proteome</keyword>
<dbReference type="WBParaSite" id="DME_0000661501-mRNA-1">
    <property type="protein sequence ID" value="DME_0000661501-mRNA-1"/>
    <property type="gene ID" value="DME_0000661501"/>
</dbReference>
<evidence type="ECO:0000313" key="5">
    <source>
        <dbReference type="WBParaSite" id="DME_0000661501-mRNA-1"/>
    </source>
</evidence>
<dbReference type="Proteomes" id="UP000038040">
    <property type="component" value="Unplaced"/>
</dbReference>
<name>A0A0N4UGJ2_DRAME</name>
<proteinExistence type="predicted"/>
<accession>A0A0N4UGJ2</accession>
<evidence type="ECO:0000313" key="3">
    <source>
        <dbReference type="Proteomes" id="UP000038040"/>
    </source>
</evidence>
<evidence type="ECO:0000313" key="4">
    <source>
        <dbReference type="Proteomes" id="UP000274756"/>
    </source>
</evidence>
<feature type="region of interest" description="Disordered" evidence="1">
    <location>
        <begin position="1"/>
        <end position="71"/>
    </location>
</feature>
<organism evidence="3 5">
    <name type="scientific">Dracunculus medinensis</name>
    <name type="common">Guinea worm</name>
    <dbReference type="NCBI Taxonomy" id="318479"/>
    <lineage>
        <taxon>Eukaryota</taxon>
        <taxon>Metazoa</taxon>
        <taxon>Ecdysozoa</taxon>
        <taxon>Nematoda</taxon>
        <taxon>Chromadorea</taxon>
        <taxon>Rhabditida</taxon>
        <taxon>Spirurina</taxon>
        <taxon>Dracunculoidea</taxon>
        <taxon>Dracunculidae</taxon>
        <taxon>Dracunculus</taxon>
    </lineage>
</organism>
<sequence length="247" mass="27756">MRTAVGPQYSSTAKESRSPREVIHSIIKGQTVHKHQPTARLLGDLRRSPLSSGSDGPSMEEPISPREAEKEVVVPQTQVATVKALDEADEPPKTPKNAVSPDGKFPSWILDEVREVRQSSFYRLDLGLELHTAQTRRSIPGDQGRIVQWCRFPTALKNKQRLTEGFVDCPAYVQMGDRNRRPHSMQAISQTVYFGIRRRAFVRPKVCQTKLCILVRILISARFPDRAIGLSSRPGFRTTFIVGEPSQ</sequence>
<feature type="compositionally biased region" description="Basic and acidic residues" evidence="1">
    <location>
        <begin position="14"/>
        <end position="23"/>
    </location>
</feature>
<reference evidence="2 4" key="2">
    <citation type="submission" date="2018-11" db="EMBL/GenBank/DDBJ databases">
        <authorList>
            <consortium name="Pathogen Informatics"/>
        </authorList>
    </citation>
    <scope>NUCLEOTIDE SEQUENCE [LARGE SCALE GENOMIC DNA]</scope>
</reference>
<evidence type="ECO:0000256" key="1">
    <source>
        <dbReference type="SAM" id="MobiDB-lite"/>
    </source>
</evidence>
<dbReference type="EMBL" id="UYYG01000017">
    <property type="protein sequence ID" value="VDN51286.1"/>
    <property type="molecule type" value="Genomic_DNA"/>
</dbReference>
<protein>
    <submittedName>
        <fullName evidence="5">Gypsy retrotransposon integrase 1</fullName>
    </submittedName>
</protein>
<evidence type="ECO:0000313" key="2">
    <source>
        <dbReference type="EMBL" id="VDN51286.1"/>
    </source>
</evidence>
<dbReference type="Proteomes" id="UP000274756">
    <property type="component" value="Unassembled WGS sequence"/>
</dbReference>
<gene>
    <name evidence="2" type="ORF">DME_LOCUS1259</name>
</gene>
<reference evidence="5" key="1">
    <citation type="submission" date="2017-02" db="UniProtKB">
        <authorList>
            <consortium name="WormBaseParasite"/>
        </authorList>
    </citation>
    <scope>IDENTIFICATION</scope>
</reference>